<name>A0AAV5BDZ0_ELECO</name>
<dbReference type="GO" id="GO:0005783">
    <property type="term" value="C:endoplasmic reticulum"/>
    <property type="evidence" value="ECO:0007669"/>
    <property type="project" value="TreeGrafter"/>
</dbReference>
<dbReference type="PANTHER" id="PTHR11226">
    <property type="entry name" value="UDP-GLUCOSE GLYCOPROTEIN:GLUCOSYLTRANSFERASE"/>
    <property type="match status" value="1"/>
</dbReference>
<sequence length="201" mass="21360">MKILRLGPFLQPPALTSPSASRFRCFLVVTPPPAPPGCPRSGGATAVSLHHRWVATTALVAPGTLPLRPMGNGSCLHWILSLSVNADPLLIKKDTVEFVNDLDAMFGNLRMSGKVRYALRPVLPSGCQATSSFCSSVGAVDAVTLSGYGVELALKNMEYKAMDDTAVKKGKSTVTLVSSHSLSESSFLVELASRCVCDRKV</sequence>
<proteinExistence type="predicted"/>
<dbReference type="Proteomes" id="UP001054889">
    <property type="component" value="Unassembled WGS sequence"/>
</dbReference>
<dbReference type="GO" id="GO:0036503">
    <property type="term" value="P:ERAD pathway"/>
    <property type="evidence" value="ECO:0007669"/>
    <property type="project" value="TreeGrafter"/>
</dbReference>
<evidence type="ECO:0000313" key="1">
    <source>
        <dbReference type="EMBL" id="GJM84838.1"/>
    </source>
</evidence>
<keyword evidence="2" id="KW-1185">Reference proteome</keyword>
<dbReference type="GO" id="GO:0018279">
    <property type="term" value="P:protein N-linked glycosylation via asparagine"/>
    <property type="evidence" value="ECO:0007669"/>
    <property type="project" value="TreeGrafter"/>
</dbReference>
<dbReference type="InterPro" id="IPR009448">
    <property type="entry name" value="UDP-g_GGtrans"/>
</dbReference>
<gene>
    <name evidence="1" type="primary">ga00548</name>
    <name evidence="1" type="ORF">PR202_ga00548</name>
</gene>
<reference evidence="1" key="2">
    <citation type="submission" date="2021-12" db="EMBL/GenBank/DDBJ databases">
        <title>Resequencing data analysis of finger millet.</title>
        <authorList>
            <person name="Hatakeyama M."/>
            <person name="Aluri S."/>
            <person name="Balachadran M.T."/>
            <person name="Sivarajan S.R."/>
            <person name="Poveda L."/>
            <person name="Shimizu-Inatsugi R."/>
            <person name="Schlapbach R."/>
            <person name="Sreeman S.M."/>
            <person name="Shimizu K.K."/>
        </authorList>
    </citation>
    <scope>NUCLEOTIDE SEQUENCE</scope>
</reference>
<protein>
    <submittedName>
        <fullName evidence="1">Uncharacterized protein</fullName>
    </submittedName>
</protein>
<organism evidence="1 2">
    <name type="scientific">Eleusine coracana subsp. coracana</name>
    <dbReference type="NCBI Taxonomy" id="191504"/>
    <lineage>
        <taxon>Eukaryota</taxon>
        <taxon>Viridiplantae</taxon>
        <taxon>Streptophyta</taxon>
        <taxon>Embryophyta</taxon>
        <taxon>Tracheophyta</taxon>
        <taxon>Spermatophyta</taxon>
        <taxon>Magnoliopsida</taxon>
        <taxon>Liliopsida</taxon>
        <taxon>Poales</taxon>
        <taxon>Poaceae</taxon>
        <taxon>PACMAD clade</taxon>
        <taxon>Chloridoideae</taxon>
        <taxon>Cynodonteae</taxon>
        <taxon>Eleusininae</taxon>
        <taxon>Eleusine</taxon>
    </lineage>
</organism>
<evidence type="ECO:0000313" key="2">
    <source>
        <dbReference type="Proteomes" id="UP001054889"/>
    </source>
</evidence>
<reference evidence="1" key="1">
    <citation type="journal article" date="2018" name="DNA Res.">
        <title>Multiple hybrid de novo genome assembly of finger millet, an orphan allotetraploid crop.</title>
        <authorList>
            <person name="Hatakeyama M."/>
            <person name="Aluri S."/>
            <person name="Balachadran M.T."/>
            <person name="Sivarajan S.R."/>
            <person name="Patrignani A."/>
            <person name="Gruter S."/>
            <person name="Poveda L."/>
            <person name="Shimizu-Inatsugi R."/>
            <person name="Baeten J."/>
            <person name="Francoijs K.J."/>
            <person name="Nataraja K.N."/>
            <person name="Reddy Y.A.N."/>
            <person name="Phadnis S."/>
            <person name="Ravikumar R.L."/>
            <person name="Schlapbach R."/>
            <person name="Sreeman S.M."/>
            <person name="Shimizu K.K."/>
        </authorList>
    </citation>
    <scope>NUCLEOTIDE SEQUENCE</scope>
</reference>
<dbReference type="PANTHER" id="PTHR11226:SF0">
    <property type="entry name" value="UDP-GLUCOSE:GLYCOPROTEIN GLUCOSYLTRANSFERASE"/>
    <property type="match status" value="1"/>
</dbReference>
<dbReference type="GO" id="GO:0003980">
    <property type="term" value="F:UDP-glucose:glycoprotein glucosyltransferase activity"/>
    <property type="evidence" value="ECO:0007669"/>
    <property type="project" value="InterPro"/>
</dbReference>
<dbReference type="EMBL" id="BQKI01000001">
    <property type="protein sequence ID" value="GJM84838.1"/>
    <property type="molecule type" value="Genomic_DNA"/>
</dbReference>
<dbReference type="AlphaFoldDB" id="A0AAV5BDZ0"/>
<accession>A0AAV5BDZ0</accession>
<comment type="caution">
    <text evidence="1">The sequence shown here is derived from an EMBL/GenBank/DDBJ whole genome shotgun (WGS) entry which is preliminary data.</text>
</comment>
<dbReference type="GO" id="GO:0051082">
    <property type="term" value="F:unfolded protein binding"/>
    <property type="evidence" value="ECO:0007669"/>
    <property type="project" value="TreeGrafter"/>
</dbReference>